<evidence type="ECO:0000313" key="2">
    <source>
        <dbReference type="EMBL" id="KAA6392280.1"/>
    </source>
</evidence>
<protein>
    <submittedName>
        <fullName evidence="2">Uncharacterized protein</fullName>
    </submittedName>
</protein>
<evidence type="ECO:0000256" key="1">
    <source>
        <dbReference type="SAM" id="MobiDB-lite"/>
    </source>
</evidence>
<organism evidence="2 3">
    <name type="scientific">Streblomastix strix</name>
    <dbReference type="NCBI Taxonomy" id="222440"/>
    <lineage>
        <taxon>Eukaryota</taxon>
        <taxon>Metamonada</taxon>
        <taxon>Preaxostyla</taxon>
        <taxon>Oxymonadida</taxon>
        <taxon>Streblomastigidae</taxon>
        <taxon>Streblomastix</taxon>
    </lineage>
</organism>
<comment type="caution">
    <text evidence="2">The sequence shown here is derived from an EMBL/GenBank/DDBJ whole genome shotgun (WGS) entry which is preliminary data.</text>
</comment>
<reference evidence="2 3" key="1">
    <citation type="submission" date="2019-03" db="EMBL/GenBank/DDBJ databases">
        <title>Single cell metagenomics reveals metabolic interactions within the superorganism composed of flagellate Streblomastix strix and complex community of Bacteroidetes bacteria on its surface.</title>
        <authorList>
            <person name="Treitli S.C."/>
            <person name="Kolisko M."/>
            <person name="Husnik F."/>
            <person name="Keeling P."/>
            <person name="Hampl V."/>
        </authorList>
    </citation>
    <scope>NUCLEOTIDE SEQUENCE [LARGE SCALE GENOMIC DNA]</scope>
    <source>
        <strain evidence="2">ST1C</strain>
    </source>
</reference>
<dbReference type="AlphaFoldDB" id="A0A5J4WBT6"/>
<dbReference type="EMBL" id="SNRW01002596">
    <property type="protein sequence ID" value="KAA6392280.1"/>
    <property type="molecule type" value="Genomic_DNA"/>
</dbReference>
<proteinExistence type="predicted"/>
<accession>A0A5J4WBT6</accession>
<dbReference type="Proteomes" id="UP000324800">
    <property type="component" value="Unassembled WGS sequence"/>
</dbReference>
<sequence length="20" mass="2245">MALDQIHPKLYSSDVDENAV</sequence>
<feature type="region of interest" description="Disordered" evidence="1">
    <location>
        <begin position="1"/>
        <end position="20"/>
    </location>
</feature>
<evidence type="ECO:0000313" key="3">
    <source>
        <dbReference type="Proteomes" id="UP000324800"/>
    </source>
</evidence>
<gene>
    <name evidence="2" type="ORF">EZS28_012190</name>
</gene>
<name>A0A5J4WBT6_9EUKA</name>
<feature type="non-terminal residue" evidence="2">
    <location>
        <position position="20"/>
    </location>
</feature>